<reference evidence="1 2" key="1">
    <citation type="submission" date="2019-03" db="EMBL/GenBank/DDBJ databases">
        <title>First draft genome of Liparis tanakae, snailfish: a comprehensive survey of snailfish specific genes.</title>
        <authorList>
            <person name="Kim W."/>
            <person name="Song I."/>
            <person name="Jeong J.-H."/>
            <person name="Kim D."/>
            <person name="Kim S."/>
            <person name="Ryu S."/>
            <person name="Song J.Y."/>
            <person name="Lee S.K."/>
        </authorList>
    </citation>
    <scope>NUCLEOTIDE SEQUENCE [LARGE SCALE GENOMIC DNA]</scope>
    <source>
        <tissue evidence="1">Muscle</tissue>
    </source>
</reference>
<protein>
    <submittedName>
        <fullName evidence="1">Uncharacterized protein</fullName>
    </submittedName>
</protein>
<sequence>METSGQKSYCLCWVNCLEEGRSQGSSLDELTECPVRVVRCCSWGERSCRLLARVGIASPGGGKATIPPSMPCGRWRSLLTYMECR</sequence>
<dbReference type="Proteomes" id="UP000314294">
    <property type="component" value="Unassembled WGS sequence"/>
</dbReference>
<proteinExistence type="predicted"/>
<evidence type="ECO:0000313" key="1">
    <source>
        <dbReference type="EMBL" id="TNN52082.1"/>
    </source>
</evidence>
<dbReference type="EMBL" id="SRLO01000559">
    <property type="protein sequence ID" value="TNN52082.1"/>
    <property type="molecule type" value="Genomic_DNA"/>
</dbReference>
<name>A0A4Z2GHD8_9TELE</name>
<accession>A0A4Z2GHD8</accession>
<comment type="caution">
    <text evidence="1">The sequence shown here is derived from an EMBL/GenBank/DDBJ whole genome shotgun (WGS) entry which is preliminary data.</text>
</comment>
<dbReference type="AlphaFoldDB" id="A0A4Z2GHD8"/>
<organism evidence="1 2">
    <name type="scientific">Liparis tanakae</name>
    <name type="common">Tanaka's snailfish</name>
    <dbReference type="NCBI Taxonomy" id="230148"/>
    <lineage>
        <taxon>Eukaryota</taxon>
        <taxon>Metazoa</taxon>
        <taxon>Chordata</taxon>
        <taxon>Craniata</taxon>
        <taxon>Vertebrata</taxon>
        <taxon>Euteleostomi</taxon>
        <taxon>Actinopterygii</taxon>
        <taxon>Neopterygii</taxon>
        <taxon>Teleostei</taxon>
        <taxon>Neoteleostei</taxon>
        <taxon>Acanthomorphata</taxon>
        <taxon>Eupercaria</taxon>
        <taxon>Perciformes</taxon>
        <taxon>Cottioidei</taxon>
        <taxon>Cottales</taxon>
        <taxon>Liparidae</taxon>
        <taxon>Liparis</taxon>
    </lineage>
</organism>
<gene>
    <name evidence="1" type="ORF">EYF80_037690</name>
</gene>
<keyword evidence="2" id="KW-1185">Reference proteome</keyword>
<evidence type="ECO:0000313" key="2">
    <source>
        <dbReference type="Proteomes" id="UP000314294"/>
    </source>
</evidence>